<sequence>MRQLKGHTRIFSQLAGYGAQAEEATEIEVNTAASYKMARIHDALKENGYSGHALEVFLVRLLFCLFADDTGIFEKDSFQHYILASRADGSDLSGRLSELFWVLNTPESTRMKTMPDELKRFRYINGSIFRDPLPPASFDGSMRDALVEVSREFDWTLISPSIFGAMFQGVMDQQARRALGVHYTSQENILKVIRPLFLDALYDEFERCKSTTRELRAFQDKLASLHFLDIILQSLIQFNGSRKLLPLAG</sequence>
<feature type="domain" description="MmeI-like helicase spacer" evidence="5">
    <location>
        <begin position="52"/>
        <end position="129"/>
    </location>
</feature>
<dbReference type="EMBL" id="VSSQ01024559">
    <property type="protein sequence ID" value="MPM72148.1"/>
    <property type="molecule type" value="Genomic_DNA"/>
</dbReference>
<dbReference type="PANTHER" id="PTHR33841:SF1">
    <property type="entry name" value="DNA METHYLTRANSFERASE A"/>
    <property type="match status" value="1"/>
</dbReference>
<dbReference type="GO" id="GO:0009007">
    <property type="term" value="F:site-specific DNA-methyltransferase (adenine-specific) activity"/>
    <property type="evidence" value="ECO:0007669"/>
    <property type="project" value="UniProtKB-EC"/>
</dbReference>
<keyword evidence="2" id="KW-0489">Methyltransferase</keyword>
<dbReference type="InterPro" id="IPR046819">
    <property type="entry name" value="MmeI_hel"/>
</dbReference>
<dbReference type="InterPro" id="IPR050953">
    <property type="entry name" value="N4_N6_ade-DNA_methylase"/>
</dbReference>
<evidence type="ECO:0000256" key="4">
    <source>
        <dbReference type="ARBA" id="ARBA00047942"/>
    </source>
</evidence>
<dbReference type="GO" id="GO:0032259">
    <property type="term" value="P:methylation"/>
    <property type="evidence" value="ECO:0007669"/>
    <property type="project" value="UniProtKB-KW"/>
</dbReference>
<dbReference type="SUPFAM" id="SSF53335">
    <property type="entry name" value="S-adenosyl-L-methionine-dependent methyltransferases"/>
    <property type="match status" value="1"/>
</dbReference>
<name>A0A645C451_9ZZZZ</name>
<organism evidence="6">
    <name type="scientific">bioreactor metagenome</name>
    <dbReference type="NCBI Taxonomy" id="1076179"/>
    <lineage>
        <taxon>unclassified sequences</taxon>
        <taxon>metagenomes</taxon>
        <taxon>ecological metagenomes</taxon>
    </lineage>
</organism>
<keyword evidence="3" id="KW-0808">Transferase</keyword>
<dbReference type="PANTHER" id="PTHR33841">
    <property type="entry name" value="DNA METHYLTRANSFERASE YEEA-RELATED"/>
    <property type="match status" value="1"/>
</dbReference>
<evidence type="ECO:0000256" key="3">
    <source>
        <dbReference type="ARBA" id="ARBA00022679"/>
    </source>
</evidence>
<dbReference type="InterPro" id="IPR029063">
    <property type="entry name" value="SAM-dependent_MTases_sf"/>
</dbReference>
<evidence type="ECO:0000256" key="2">
    <source>
        <dbReference type="ARBA" id="ARBA00022603"/>
    </source>
</evidence>
<proteinExistence type="predicted"/>
<reference evidence="6" key="1">
    <citation type="submission" date="2019-08" db="EMBL/GenBank/DDBJ databases">
        <authorList>
            <person name="Kucharzyk K."/>
            <person name="Murdoch R.W."/>
            <person name="Higgins S."/>
            <person name="Loffler F."/>
        </authorList>
    </citation>
    <scope>NUCLEOTIDE SEQUENCE</scope>
</reference>
<gene>
    <name evidence="6" type="ORF">SDC9_119121</name>
</gene>
<evidence type="ECO:0000256" key="1">
    <source>
        <dbReference type="ARBA" id="ARBA00011900"/>
    </source>
</evidence>
<comment type="catalytic activity">
    <reaction evidence="4">
        <text>a 2'-deoxyadenosine in DNA + S-adenosyl-L-methionine = an N(6)-methyl-2'-deoxyadenosine in DNA + S-adenosyl-L-homocysteine + H(+)</text>
        <dbReference type="Rhea" id="RHEA:15197"/>
        <dbReference type="Rhea" id="RHEA-COMP:12418"/>
        <dbReference type="Rhea" id="RHEA-COMP:12419"/>
        <dbReference type="ChEBI" id="CHEBI:15378"/>
        <dbReference type="ChEBI" id="CHEBI:57856"/>
        <dbReference type="ChEBI" id="CHEBI:59789"/>
        <dbReference type="ChEBI" id="CHEBI:90615"/>
        <dbReference type="ChEBI" id="CHEBI:90616"/>
        <dbReference type="EC" id="2.1.1.72"/>
    </reaction>
</comment>
<evidence type="ECO:0000259" key="5">
    <source>
        <dbReference type="Pfam" id="PF20465"/>
    </source>
</evidence>
<dbReference type="EC" id="2.1.1.72" evidence="1"/>
<comment type="caution">
    <text evidence="6">The sequence shown here is derived from an EMBL/GenBank/DDBJ whole genome shotgun (WGS) entry which is preliminary data.</text>
</comment>
<evidence type="ECO:0000313" key="6">
    <source>
        <dbReference type="EMBL" id="MPM72148.1"/>
    </source>
</evidence>
<dbReference type="Pfam" id="PF20465">
    <property type="entry name" value="MmeI_hel"/>
    <property type="match status" value="1"/>
</dbReference>
<protein>
    <recommendedName>
        <fullName evidence="1">site-specific DNA-methyltransferase (adenine-specific)</fullName>
        <ecNumber evidence="1">2.1.1.72</ecNumber>
    </recommendedName>
</protein>
<dbReference type="AlphaFoldDB" id="A0A645C451"/>
<accession>A0A645C451</accession>